<dbReference type="PANTHER" id="PTHR43248:SF29">
    <property type="entry name" value="TRIPEPTIDYL AMINOPEPTIDASE"/>
    <property type="match status" value="1"/>
</dbReference>
<evidence type="ECO:0000256" key="2">
    <source>
        <dbReference type="ARBA" id="ARBA00022729"/>
    </source>
</evidence>
<feature type="signal peptide" evidence="5">
    <location>
        <begin position="1"/>
        <end position="21"/>
    </location>
</feature>
<dbReference type="PANTHER" id="PTHR43248">
    <property type="entry name" value="2-SUCCINYL-6-HYDROXY-2,4-CYCLOHEXADIENE-1-CARBOXYLATE SYNTHASE"/>
    <property type="match status" value="1"/>
</dbReference>
<reference evidence="8" key="1">
    <citation type="journal article" date="2019" name="Int. J. Syst. Evol. Microbiol.">
        <title>The Global Catalogue of Microorganisms (GCM) 10K type strain sequencing project: providing services to taxonomists for standard genome sequencing and annotation.</title>
        <authorList>
            <consortium name="The Broad Institute Genomics Platform"/>
            <consortium name="The Broad Institute Genome Sequencing Center for Infectious Disease"/>
            <person name="Wu L."/>
            <person name="Ma J."/>
        </authorList>
    </citation>
    <scope>NUCLEOTIDE SEQUENCE [LARGE SCALE GENOMIC DNA]</scope>
    <source>
        <strain evidence="8">JCM 4816</strain>
    </source>
</reference>
<evidence type="ECO:0000256" key="1">
    <source>
        <dbReference type="ARBA" id="ARBA00010088"/>
    </source>
</evidence>
<dbReference type="InterPro" id="IPR051601">
    <property type="entry name" value="Serine_prot/Carboxylest_S33"/>
</dbReference>
<dbReference type="Gene3D" id="3.40.50.1820">
    <property type="entry name" value="alpha/beta hydrolase"/>
    <property type="match status" value="1"/>
</dbReference>
<dbReference type="InterPro" id="IPR029058">
    <property type="entry name" value="AB_hydrolase_fold"/>
</dbReference>
<gene>
    <name evidence="7" type="ORF">ACFP3V_13370</name>
</gene>
<dbReference type="Pfam" id="PF08386">
    <property type="entry name" value="Abhydrolase_4"/>
    <property type="match status" value="1"/>
</dbReference>
<keyword evidence="8" id="KW-1185">Reference proteome</keyword>
<sequence length="542" mass="55888">MTRTRSAGVSALAALACAALALSGCTSGAAKPAASAGASSSTASTDSAATPSSGASTGATAAAGATPLQPLPAAIPAALQRYYSQKLSWHSCDQNYECTTFKVPLDYDHPTAGDISLSAVRKRATGQGVKRIGSLLINPGGPGGSAVDYAEYAALAFPPLLRAAYDIVGVDPRGVARSTPVTCLTDQQMDAFTAVDTTPDDNAEVNTLVAADKNFAEGCAKHSGKLLGHVSTVESARDMDIARALLGDARLNYLGKSYGTFLGATYAGLFPSRVGRMVLDGAMNPALNAYQLNSQQAGGFEVAFQAFAADCVKRQGCPLGTSTAEAGRKLDALFLSLDRKPLPTGQSRKLDEALGTTGVIAAMYDQSQWLELRNALTQAVKGNGAGLLNLSDQYYERNNDGSYSNLMYANASVNCLDLPPASTSPAVVREQLPAFRAASPHFGTTLAWAGLSCSSWPVKPTGAPHTIAAAGAAPIVVVGTTRDPATPYAWARSLAAQLSSGVLLSYNGDGHTAFARGSDCIDQAVDDYLIQGKVPAKGKVCS</sequence>
<protein>
    <submittedName>
        <fullName evidence="7">Alpha/beta hydrolase</fullName>
    </submittedName>
</protein>
<dbReference type="GO" id="GO:0016787">
    <property type="term" value="F:hydrolase activity"/>
    <property type="evidence" value="ECO:0007669"/>
    <property type="project" value="UniProtKB-KW"/>
</dbReference>
<proteinExistence type="inferred from homology"/>
<comment type="similarity">
    <text evidence="1">Belongs to the peptidase S33 family.</text>
</comment>
<evidence type="ECO:0000313" key="8">
    <source>
        <dbReference type="Proteomes" id="UP001596174"/>
    </source>
</evidence>
<dbReference type="SUPFAM" id="SSF53474">
    <property type="entry name" value="alpha/beta-Hydrolases"/>
    <property type="match status" value="1"/>
</dbReference>
<accession>A0ABW1G0Y1</accession>
<feature type="chain" id="PRO_5046046379" evidence="5">
    <location>
        <begin position="22"/>
        <end position="542"/>
    </location>
</feature>
<dbReference type="PROSITE" id="PS51257">
    <property type="entry name" value="PROKAR_LIPOPROTEIN"/>
    <property type="match status" value="1"/>
</dbReference>
<feature type="domain" description="Peptidase S33 tripeptidyl aminopeptidase-like C-terminal" evidence="6">
    <location>
        <begin position="440"/>
        <end position="541"/>
    </location>
</feature>
<evidence type="ECO:0000256" key="5">
    <source>
        <dbReference type="SAM" id="SignalP"/>
    </source>
</evidence>
<organism evidence="7 8">
    <name type="scientific">Streptacidiphilus monticola</name>
    <dbReference type="NCBI Taxonomy" id="2161674"/>
    <lineage>
        <taxon>Bacteria</taxon>
        <taxon>Bacillati</taxon>
        <taxon>Actinomycetota</taxon>
        <taxon>Actinomycetes</taxon>
        <taxon>Kitasatosporales</taxon>
        <taxon>Streptomycetaceae</taxon>
        <taxon>Streptacidiphilus</taxon>
    </lineage>
</organism>
<evidence type="ECO:0000259" key="6">
    <source>
        <dbReference type="Pfam" id="PF08386"/>
    </source>
</evidence>
<dbReference type="Proteomes" id="UP001596174">
    <property type="component" value="Unassembled WGS sequence"/>
</dbReference>
<evidence type="ECO:0000256" key="4">
    <source>
        <dbReference type="SAM" id="MobiDB-lite"/>
    </source>
</evidence>
<dbReference type="InterPro" id="IPR013595">
    <property type="entry name" value="Pept_S33_TAP-like_C"/>
</dbReference>
<dbReference type="EMBL" id="JBHSQJ010000051">
    <property type="protein sequence ID" value="MFC5908199.1"/>
    <property type="molecule type" value="Genomic_DNA"/>
</dbReference>
<comment type="caution">
    <text evidence="7">The sequence shown here is derived from an EMBL/GenBank/DDBJ whole genome shotgun (WGS) entry which is preliminary data.</text>
</comment>
<evidence type="ECO:0000256" key="3">
    <source>
        <dbReference type="ARBA" id="ARBA00022801"/>
    </source>
</evidence>
<feature type="region of interest" description="Disordered" evidence="4">
    <location>
        <begin position="36"/>
        <end position="61"/>
    </location>
</feature>
<dbReference type="RefSeq" id="WP_380583201.1">
    <property type="nucleotide sequence ID" value="NZ_JBHSQJ010000051.1"/>
</dbReference>
<keyword evidence="3 7" id="KW-0378">Hydrolase</keyword>
<evidence type="ECO:0000313" key="7">
    <source>
        <dbReference type="EMBL" id="MFC5908199.1"/>
    </source>
</evidence>
<name>A0ABW1G0Y1_9ACTN</name>
<keyword evidence="2 5" id="KW-0732">Signal</keyword>